<dbReference type="EMBL" id="JAHIBW010000004">
    <property type="protein sequence ID" value="KAG7311195.1"/>
    <property type="molecule type" value="Genomic_DNA"/>
</dbReference>
<accession>A0ABQ7R1N2</accession>
<feature type="non-terminal residue" evidence="1">
    <location>
        <position position="55"/>
    </location>
</feature>
<comment type="caution">
    <text evidence="1">The sequence shown here is derived from an EMBL/GenBank/DDBJ whole genome shotgun (WGS) entry which is preliminary data.</text>
</comment>
<dbReference type="Proteomes" id="UP000823941">
    <property type="component" value="Chromosome 4"/>
</dbReference>
<name>A0ABQ7R1N2_PLUXY</name>
<gene>
    <name evidence="1" type="ORF">JYU34_002198</name>
</gene>
<proteinExistence type="predicted"/>
<sequence length="55" mass="6340">DNLMDGSALTCNYRTTMGLNSDSTSHIRPRRRTSEMAWLRRGRCVASFFTCSMFM</sequence>
<evidence type="ECO:0000313" key="1">
    <source>
        <dbReference type="EMBL" id="KAG7311195.1"/>
    </source>
</evidence>
<protein>
    <submittedName>
        <fullName evidence="1">Uncharacterized protein</fullName>
    </submittedName>
</protein>
<organism evidence="1 2">
    <name type="scientific">Plutella xylostella</name>
    <name type="common">Diamondback moth</name>
    <name type="synonym">Plutella maculipennis</name>
    <dbReference type="NCBI Taxonomy" id="51655"/>
    <lineage>
        <taxon>Eukaryota</taxon>
        <taxon>Metazoa</taxon>
        <taxon>Ecdysozoa</taxon>
        <taxon>Arthropoda</taxon>
        <taxon>Hexapoda</taxon>
        <taxon>Insecta</taxon>
        <taxon>Pterygota</taxon>
        <taxon>Neoptera</taxon>
        <taxon>Endopterygota</taxon>
        <taxon>Lepidoptera</taxon>
        <taxon>Glossata</taxon>
        <taxon>Ditrysia</taxon>
        <taxon>Yponomeutoidea</taxon>
        <taxon>Plutellidae</taxon>
        <taxon>Plutella</taxon>
    </lineage>
</organism>
<evidence type="ECO:0000313" key="2">
    <source>
        <dbReference type="Proteomes" id="UP000823941"/>
    </source>
</evidence>
<feature type="non-terminal residue" evidence="1">
    <location>
        <position position="1"/>
    </location>
</feature>
<reference evidence="1 2" key="1">
    <citation type="submission" date="2021-06" db="EMBL/GenBank/DDBJ databases">
        <title>A haploid diamondback moth (Plutella xylostella L.) genome assembly resolves 31 chromosomes and identifies a diamide resistance mutation.</title>
        <authorList>
            <person name="Ward C.M."/>
            <person name="Perry K.D."/>
            <person name="Baker G."/>
            <person name="Powis K."/>
            <person name="Heckel D.G."/>
            <person name="Baxter S.W."/>
        </authorList>
    </citation>
    <scope>NUCLEOTIDE SEQUENCE [LARGE SCALE GENOMIC DNA]</scope>
    <source>
        <strain evidence="1 2">LV</strain>
        <tissue evidence="1">Single pupa</tissue>
    </source>
</reference>
<keyword evidence="2" id="KW-1185">Reference proteome</keyword>